<sequence length="28" mass="3434">IGNKFELKKAFCFFIFKKNFLKFKSFNV</sequence>
<feature type="non-terminal residue" evidence="1">
    <location>
        <position position="1"/>
    </location>
</feature>
<gene>
    <name evidence="1" type="ORF">METZ01_LOCUS427707</name>
</gene>
<accession>A0A382XV45</accession>
<reference evidence="1" key="1">
    <citation type="submission" date="2018-05" db="EMBL/GenBank/DDBJ databases">
        <authorList>
            <person name="Lanie J.A."/>
            <person name="Ng W.-L."/>
            <person name="Kazmierczak K.M."/>
            <person name="Andrzejewski T.M."/>
            <person name="Davidsen T.M."/>
            <person name="Wayne K.J."/>
            <person name="Tettelin H."/>
            <person name="Glass J.I."/>
            <person name="Rusch D."/>
            <person name="Podicherti R."/>
            <person name="Tsui H.-C.T."/>
            <person name="Winkler M.E."/>
        </authorList>
    </citation>
    <scope>NUCLEOTIDE SEQUENCE</scope>
</reference>
<dbReference type="EMBL" id="UINC01170688">
    <property type="protein sequence ID" value="SVD74853.1"/>
    <property type="molecule type" value="Genomic_DNA"/>
</dbReference>
<protein>
    <submittedName>
        <fullName evidence="1">Uncharacterized protein</fullName>
    </submittedName>
</protein>
<proteinExistence type="predicted"/>
<evidence type="ECO:0000313" key="1">
    <source>
        <dbReference type="EMBL" id="SVD74853.1"/>
    </source>
</evidence>
<name>A0A382XV45_9ZZZZ</name>
<organism evidence="1">
    <name type="scientific">marine metagenome</name>
    <dbReference type="NCBI Taxonomy" id="408172"/>
    <lineage>
        <taxon>unclassified sequences</taxon>
        <taxon>metagenomes</taxon>
        <taxon>ecological metagenomes</taxon>
    </lineage>
</organism>
<dbReference type="AlphaFoldDB" id="A0A382XV45"/>